<feature type="compositionally biased region" description="Acidic residues" evidence="1">
    <location>
        <begin position="122"/>
        <end position="132"/>
    </location>
</feature>
<dbReference type="Gene3D" id="1.20.890.10">
    <property type="entry name" value="cAMP-dependent protein kinase regulatory subunit, dimerization-anchoring domain"/>
    <property type="match status" value="1"/>
</dbReference>
<reference evidence="2" key="1">
    <citation type="journal article" date="2009" name="Nature">
        <title>The Schistosoma japonicum genome reveals features of host-parasite interplay.</title>
        <authorList>
            <person name="Liu F."/>
            <person name="Zhou Y."/>
            <person name="Wang Z.Q."/>
            <person name="Lu G."/>
            <person name="Zheng H."/>
            <person name="Brindley P.J."/>
            <person name="McManus D.P."/>
            <person name="Blair D."/>
            <person name="Zhang Q.H."/>
            <person name="Zhong Y."/>
            <person name="Wang S."/>
            <person name="Han Z.G."/>
            <person name="Chen Z."/>
        </authorList>
    </citation>
    <scope>NUCLEOTIDE SEQUENCE</scope>
    <source>
        <strain evidence="2">Anhui</strain>
    </source>
</reference>
<accession>C1LFT1</accession>
<feature type="region of interest" description="Disordered" evidence="1">
    <location>
        <begin position="112"/>
        <end position="149"/>
    </location>
</feature>
<feature type="compositionally biased region" description="Acidic residues" evidence="1">
    <location>
        <begin position="195"/>
        <end position="213"/>
    </location>
</feature>
<sequence length="213" mass="24504">MRSMDDDVSDNLRGPETSYLIDSVGPVLKQYMAEVLLKRPVDPIDYLGRCLKNHIRVRDAEMKESIENNNELIGLDHFNECETSPECKSDEIKSDITRSSNDSNKNQLNELLVNADKHVDNGDDDEKEEEEEEKNKEDKDYLQVNPNNSVKEILHEGDDEEIDQNILKFDNQTDDEVTFESQTEQNLNETPTLDEIIDHDDDGTEEVTDSELQ</sequence>
<organism evidence="2">
    <name type="scientific">Schistosoma japonicum</name>
    <name type="common">Blood fluke</name>
    <dbReference type="NCBI Taxonomy" id="6182"/>
    <lineage>
        <taxon>Eukaryota</taxon>
        <taxon>Metazoa</taxon>
        <taxon>Spiralia</taxon>
        <taxon>Lophotrochozoa</taxon>
        <taxon>Platyhelminthes</taxon>
        <taxon>Trematoda</taxon>
        <taxon>Digenea</taxon>
        <taxon>Strigeidida</taxon>
        <taxon>Schistosomatoidea</taxon>
        <taxon>Schistosomatidae</taxon>
        <taxon>Schistosoma</taxon>
    </lineage>
</organism>
<proteinExistence type="evidence at transcript level"/>
<dbReference type="CDD" id="cd22966">
    <property type="entry name" value="DD_DYDC-like"/>
    <property type="match status" value="1"/>
</dbReference>
<evidence type="ECO:0000256" key="1">
    <source>
        <dbReference type="SAM" id="MobiDB-lite"/>
    </source>
</evidence>
<dbReference type="Pfam" id="PF05186">
    <property type="entry name" value="Dpy-30"/>
    <property type="match status" value="1"/>
</dbReference>
<reference evidence="2" key="2">
    <citation type="submission" date="2009-03" db="EMBL/GenBank/DDBJ databases">
        <authorList>
            <person name="Gang L."/>
        </authorList>
    </citation>
    <scope>NUCLEOTIDE SEQUENCE</scope>
    <source>
        <strain evidence="2">Anhui</strain>
    </source>
</reference>
<feature type="compositionally biased region" description="Polar residues" evidence="1">
    <location>
        <begin position="179"/>
        <end position="191"/>
    </location>
</feature>
<dbReference type="InterPro" id="IPR007858">
    <property type="entry name" value="Dpy-30_motif"/>
</dbReference>
<protein>
    <submittedName>
        <fullName evidence="2">Uncharacterized protein</fullName>
    </submittedName>
</protein>
<dbReference type="EMBL" id="FN317830">
    <property type="protein sequence ID" value="CAX73559.1"/>
    <property type="molecule type" value="mRNA"/>
</dbReference>
<dbReference type="AlphaFoldDB" id="C1LFT1"/>
<dbReference type="InterPro" id="IPR049630">
    <property type="entry name" value="DYDC-like_DD"/>
</dbReference>
<name>C1LFT1_SCHJA</name>
<evidence type="ECO:0000313" key="2">
    <source>
        <dbReference type="EMBL" id="CAX73559.1"/>
    </source>
</evidence>
<feature type="region of interest" description="Disordered" evidence="1">
    <location>
        <begin position="173"/>
        <end position="213"/>
    </location>
</feature>